<evidence type="ECO:0008006" key="5">
    <source>
        <dbReference type="Google" id="ProtNLM"/>
    </source>
</evidence>
<feature type="coiled-coil region" evidence="1">
    <location>
        <begin position="442"/>
        <end position="473"/>
    </location>
</feature>
<reference evidence="3" key="1">
    <citation type="submission" date="2017-07" db="EMBL/GenBank/DDBJ databases">
        <title>Taro Niue Genome Assembly and Annotation.</title>
        <authorList>
            <person name="Atibalentja N."/>
            <person name="Keating K."/>
            <person name="Fields C.J."/>
        </authorList>
    </citation>
    <scope>NUCLEOTIDE SEQUENCE</scope>
    <source>
        <strain evidence="3">Niue_2</strain>
        <tissue evidence="3">Leaf</tissue>
    </source>
</reference>
<dbReference type="AlphaFoldDB" id="A0A843TPN2"/>
<keyword evidence="1" id="KW-0175">Coiled coil</keyword>
<accession>A0A843TPN2</accession>
<feature type="region of interest" description="Disordered" evidence="2">
    <location>
        <begin position="156"/>
        <end position="183"/>
    </location>
</feature>
<evidence type="ECO:0000256" key="1">
    <source>
        <dbReference type="SAM" id="Coils"/>
    </source>
</evidence>
<name>A0A843TPN2_COLES</name>
<dbReference type="EMBL" id="NMUH01000150">
    <property type="protein sequence ID" value="MQL73025.1"/>
    <property type="molecule type" value="Genomic_DNA"/>
</dbReference>
<dbReference type="PANTHER" id="PTHR36013:SF2">
    <property type="entry name" value="ATP SYNTHASE 24 KDA SUBUNIT, MITOCHONDRIAL-RELATED"/>
    <property type="match status" value="1"/>
</dbReference>
<protein>
    <recommendedName>
        <fullName evidence="5">ATP synthase 24 kDa subunit, mitochondrial</fullName>
    </recommendedName>
</protein>
<dbReference type="Proteomes" id="UP000652761">
    <property type="component" value="Unassembled WGS sequence"/>
</dbReference>
<comment type="caution">
    <text evidence="3">The sequence shown here is derived from an EMBL/GenBank/DDBJ whole genome shotgun (WGS) entry which is preliminary data.</text>
</comment>
<dbReference type="OrthoDB" id="508070at2759"/>
<feature type="compositionally biased region" description="Basic residues" evidence="2">
    <location>
        <begin position="94"/>
        <end position="105"/>
    </location>
</feature>
<dbReference type="GO" id="GO:0009555">
    <property type="term" value="P:pollen development"/>
    <property type="evidence" value="ECO:0007669"/>
    <property type="project" value="InterPro"/>
</dbReference>
<evidence type="ECO:0000313" key="4">
    <source>
        <dbReference type="Proteomes" id="UP000652761"/>
    </source>
</evidence>
<sequence>KRNEQEYPWQCSNLRGHTTVGTFQRGEDEPLLHLRVLQHHLRQLRVAPSQPPRLRPAPPPVLPLYPAHFLRRKPLGPPRNPLQVPLHAPVLQSRRQRHPGLRRHQPLPQDRRPGELRVDVLQDRLRGPRHGLAGVLEEGALPGGEELDGGRLVEERDADRGRGGGARWTVEPHGGLLGRGRRGRRLGGAHIGVEPRRGLPGLGSAVSHDRPGLRFSYIYSSEKREDSSTEGRRRGRVSMYEAISAKTFSGFCAQLKNSGQNNQFYASQVLLQRDHALTARSYAKEAAPSDLPPLKGDEMLKNIFLDVKKKFEVALGVLRKEKITIDPDDPAAVSQYAKVMKTAREKAGLFSESERIKYTIEERTQGISDARTYLLTLKEIRVRRGLNDELGVETMMMDALEKVEKEIKKPLLRSDKKGMALLLAEFDKINKKLGIRKEDLPKFEEELELKIAKEQLQELKKDAVEAMETQLKREEFKDEQMVDAKSLDIRNFI</sequence>
<gene>
    <name evidence="3" type="ORF">Taro_005378</name>
</gene>
<keyword evidence="4" id="KW-1185">Reference proteome</keyword>
<evidence type="ECO:0000256" key="2">
    <source>
        <dbReference type="SAM" id="MobiDB-lite"/>
    </source>
</evidence>
<organism evidence="3 4">
    <name type="scientific">Colocasia esculenta</name>
    <name type="common">Wild taro</name>
    <name type="synonym">Arum esculentum</name>
    <dbReference type="NCBI Taxonomy" id="4460"/>
    <lineage>
        <taxon>Eukaryota</taxon>
        <taxon>Viridiplantae</taxon>
        <taxon>Streptophyta</taxon>
        <taxon>Embryophyta</taxon>
        <taxon>Tracheophyta</taxon>
        <taxon>Spermatophyta</taxon>
        <taxon>Magnoliopsida</taxon>
        <taxon>Liliopsida</taxon>
        <taxon>Araceae</taxon>
        <taxon>Aroideae</taxon>
        <taxon>Colocasieae</taxon>
        <taxon>Colocasia</taxon>
    </lineage>
</organism>
<evidence type="ECO:0000313" key="3">
    <source>
        <dbReference type="EMBL" id="MQL73025.1"/>
    </source>
</evidence>
<dbReference type="Pfam" id="PF15704">
    <property type="entry name" value="Mt_ATP_synt"/>
    <property type="match status" value="1"/>
</dbReference>
<dbReference type="PANTHER" id="PTHR36013">
    <property type="entry name" value="ATP SYNTHASE 24 KDA SUBUNIT, MITOCHONDRIAL-RELATED"/>
    <property type="match status" value="1"/>
</dbReference>
<feature type="non-terminal residue" evidence="3">
    <location>
        <position position="493"/>
    </location>
</feature>
<proteinExistence type="predicted"/>
<dbReference type="InterPro" id="IPR031432">
    <property type="entry name" value="MGP1"/>
</dbReference>
<feature type="region of interest" description="Disordered" evidence="2">
    <location>
        <begin position="92"/>
        <end position="114"/>
    </location>
</feature>